<dbReference type="Proteomes" id="UP000782610">
    <property type="component" value="Unassembled WGS sequence"/>
</dbReference>
<evidence type="ECO:0000313" key="4">
    <source>
        <dbReference type="Proteomes" id="UP000782610"/>
    </source>
</evidence>
<evidence type="ECO:0000256" key="2">
    <source>
        <dbReference type="SAM" id="SignalP"/>
    </source>
</evidence>
<dbReference type="InterPro" id="IPR004564">
    <property type="entry name" value="OM_lipoprot_carrier_LolA-like"/>
</dbReference>
<sequence>MLRRSLLALIAVSAALPMAAFGQEARTLTPEETDLINAVSGHNSAITTMVGKFLQIDTQGQRIEGIFYLQRPGKIRFRYNPPSREEILSIGNGFYVIDRKEKTQYAYPQDKVPLRQFLDERIDLLHAGLVAIDQSANYLSLTLQDETPAGTIKVALVFDKETQDLVQWVLTNPDGTDLTFSLYDIEKGVEIPPAYFYLNIGDYNQVEPAN</sequence>
<protein>
    <submittedName>
        <fullName evidence="3">Outer-membrane lipoprotein carrier protein LolA</fullName>
    </submittedName>
</protein>
<reference evidence="3" key="1">
    <citation type="submission" date="2020-07" db="EMBL/GenBank/DDBJ databases">
        <title>Huge and variable diversity of episymbiotic CPR bacteria and DPANN archaea in groundwater ecosystems.</title>
        <authorList>
            <person name="He C.Y."/>
            <person name="Keren R."/>
            <person name="Whittaker M."/>
            <person name="Farag I.F."/>
            <person name="Doudna J."/>
            <person name="Cate J.H.D."/>
            <person name="Banfield J.F."/>
        </authorList>
    </citation>
    <scope>NUCLEOTIDE SEQUENCE</scope>
    <source>
        <strain evidence="3">NC_groundwater_1586_Pr3_B-0.1um_66_15</strain>
    </source>
</reference>
<evidence type="ECO:0000313" key="3">
    <source>
        <dbReference type="EMBL" id="MBI4922178.1"/>
    </source>
</evidence>
<proteinExistence type="predicted"/>
<accession>A0A933NYX9</accession>
<keyword evidence="3" id="KW-0449">Lipoprotein</keyword>
<dbReference type="PANTHER" id="PTHR35869">
    <property type="entry name" value="OUTER-MEMBRANE LIPOPROTEIN CARRIER PROTEIN"/>
    <property type="match status" value="1"/>
</dbReference>
<dbReference type="PANTHER" id="PTHR35869:SF1">
    <property type="entry name" value="OUTER-MEMBRANE LIPOPROTEIN CARRIER PROTEIN"/>
    <property type="match status" value="1"/>
</dbReference>
<dbReference type="Pfam" id="PF03548">
    <property type="entry name" value="LolA"/>
    <property type="match status" value="1"/>
</dbReference>
<dbReference type="SUPFAM" id="SSF89392">
    <property type="entry name" value="Prokaryotic lipoproteins and lipoprotein localization factors"/>
    <property type="match status" value="1"/>
</dbReference>
<name>A0A933NYX9_9HYPH</name>
<evidence type="ECO:0000256" key="1">
    <source>
        <dbReference type="ARBA" id="ARBA00022729"/>
    </source>
</evidence>
<dbReference type="AlphaFoldDB" id="A0A933NYX9"/>
<organism evidence="3 4">
    <name type="scientific">Devosia nanyangense</name>
    <dbReference type="NCBI Taxonomy" id="1228055"/>
    <lineage>
        <taxon>Bacteria</taxon>
        <taxon>Pseudomonadati</taxon>
        <taxon>Pseudomonadota</taxon>
        <taxon>Alphaproteobacteria</taxon>
        <taxon>Hyphomicrobiales</taxon>
        <taxon>Devosiaceae</taxon>
        <taxon>Devosia</taxon>
    </lineage>
</organism>
<gene>
    <name evidence="3" type="ORF">HY834_10545</name>
</gene>
<dbReference type="Gene3D" id="2.50.20.10">
    <property type="entry name" value="Lipoprotein localisation LolA/LolB/LppX"/>
    <property type="match status" value="1"/>
</dbReference>
<feature type="chain" id="PRO_5037955941" evidence="2">
    <location>
        <begin position="20"/>
        <end position="210"/>
    </location>
</feature>
<dbReference type="EMBL" id="JACRAF010000028">
    <property type="protein sequence ID" value="MBI4922178.1"/>
    <property type="molecule type" value="Genomic_DNA"/>
</dbReference>
<keyword evidence="1 2" id="KW-0732">Signal</keyword>
<dbReference type="InterPro" id="IPR029046">
    <property type="entry name" value="LolA/LolB/LppX"/>
</dbReference>
<feature type="signal peptide" evidence="2">
    <location>
        <begin position="1"/>
        <end position="19"/>
    </location>
</feature>
<comment type="caution">
    <text evidence="3">The sequence shown here is derived from an EMBL/GenBank/DDBJ whole genome shotgun (WGS) entry which is preliminary data.</text>
</comment>
<dbReference type="CDD" id="cd16325">
    <property type="entry name" value="LolA"/>
    <property type="match status" value="1"/>
</dbReference>